<dbReference type="GeneID" id="105437006"/>
<reference evidence="6" key="1">
    <citation type="submission" date="2015-02" db="EMBL/GenBank/DDBJ databases">
        <title>Genome sequencing for Strongylocentrotus purpuratus.</title>
        <authorList>
            <person name="Murali S."/>
            <person name="Liu Y."/>
            <person name="Vee V."/>
            <person name="English A."/>
            <person name="Wang M."/>
            <person name="Skinner E."/>
            <person name="Han Y."/>
            <person name="Muzny D.M."/>
            <person name="Worley K.C."/>
            <person name="Gibbs R.A."/>
        </authorList>
    </citation>
    <scope>NUCLEOTIDE SEQUENCE</scope>
</reference>
<dbReference type="SUPFAM" id="SSF52540">
    <property type="entry name" value="P-loop containing nucleoside triphosphate hydrolases"/>
    <property type="match status" value="1"/>
</dbReference>
<evidence type="ECO:0000313" key="6">
    <source>
        <dbReference type="Proteomes" id="UP000007110"/>
    </source>
</evidence>
<evidence type="ECO:0000256" key="3">
    <source>
        <dbReference type="SAM" id="MobiDB-lite"/>
    </source>
</evidence>
<feature type="compositionally biased region" description="Basic and acidic residues" evidence="3">
    <location>
        <begin position="355"/>
        <end position="382"/>
    </location>
</feature>
<feature type="domain" description="NACHT" evidence="4">
    <location>
        <begin position="258"/>
        <end position="346"/>
    </location>
</feature>
<keyword evidence="6" id="KW-1185">Reference proteome</keyword>
<dbReference type="Pfam" id="PF05729">
    <property type="entry name" value="NACHT"/>
    <property type="match status" value="1"/>
</dbReference>
<dbReference type="OrthoDB" id="120976at2759"/>
<dbReference type="InterPro" id="IPR007111">
    <property type="entry name" value="NACHT_NTPase"/>
</dbReference>
<dbReference type="Gene3D" id="3.40.50.300">
    <property type="entry name" value="P-loop containing nucleotide triphosphate hydrolases"/>
    <property type="match status" value="1"/>
</dbReference>
<dbReference type="EnsemblMetazoa" id="XM_030978065">
    <property type="protein sequence ID" value="XP_030833925"/>
    <property type="gene ID" value="LOC105437006"/>
</dbReference>
<dbReference type="RefSeq" id="XP_030833925.1">
    <property type="nucleotide sequence ID" value="XM_030978065.1"/>
</dbReference>
<keyword evidence="1" id="KW-0547">Nucleotide-binding</keyword>
<feature type="region of interest" description="Disordered" evidence="3">
    <location>
        <begin position="355"/>
        <end position="391"/>
    </location>
</feature>
<organism evidence="5 6">
    <name type="scientific">Strongylocentrotus purpuratus</name>
    <name type="common">Purple sea urchin</name>
    <dbReference type="NCBI Taxonomy" id="7668"/>
    <lineage>
        <taxon>Eukaryota</taxon>
        <taxon>Metazoa</taxon>
        <taxon>Echinodermata</taxon>
        <taxon>Eleutherozoa</taxon>
        <taxon>Echinozoa</taxon>
        <taxon>Echinoidea</taxon>
        <taxon>Euechinoidea</taxon>
        <taxon>Echinacea</taxon>
        <taxon>Camarodonta</taxon>
        <taxon>Echinidea</taxon>
        <taxon>Strongylocentrotidae</taxon>
        <taxon>Strongylocentrotus</taxon>
    </lineage>
</organism>
<dbReference type="PANTHER" id="PTHR24407">
    <property type="entry name" value="PROTEIN KINASE DOMAIN-CONTAINING PROTEIN"/>
    <property type="match status" value="1"/>
</dbReference>
<sequence length="2804" mass="319207">MRTNEWYPKPRYTVSPHSHSNYHLDVLLGLSFMYFPSGLSFCRMRRTSCTMDGFCHLYLPMILLMRSGDVETNPGPDRIVSDEEFIKLSTLIATCYYHKLGVNLEIPIVELDHIKECSLNTSDALIAVFTRWRIKQSPGKDIRALLAEGLKNSDLGFLSGELLAGRIVPNRTGASVTMPGSQTPPLSPDQIKRCADDFKFKYRTSLCKIRADALNPDSIVPFNDMYTNLLLKEEYREHKRPLGYRDLFDLKVNGEFPKRIMIQGEAGAGKTTLCSKIAWDWITDSPVLPKFVWVLVVPLCEAKQCTIGEIAKSYLSKDNPATASQITRYIRSYPTNVFIAFDGLDEFDGKVVQEGEAGSKSEFHKPKSADQTKARSESKTNKTNEASGSSSERGDIALIDILRSDELDTCPVLVTSRPRKVTEIRWDNSLRKLYTFMYVEGFSKENVEVYIHKYFEDNVATADQLIQLTKESDIISEYMAPHPIYIAMLCLMWRELGDKKQEKLKSFRTFSQIFDERFKFLSVHYAQKKITDLGSPSFKEYLAQIEKLLKPVAKVAFIRLQENTDVFKEDDFEQCLESLETACRVGVLEKRKSFINDKSSIDLQSQIVFPHKLFQEYMAGVHLASLYELNHNEFNRLIEEVVLPRKEAFRYLLYFTVSRDKTIANHVMKCMVQGNTPTQEEMDFLVDVSFESQDLDTVALLRGRVSSLKINFRTAHTIAAYVFTGLYVDVIDLQVNDYMLGPTISHDVAKMICSAPSLEKVSLFGTVLDSDFYVVLAKEGNKSKVKAVTLFDAGCPTSASSHHFIDALCSMPNLTHLTLCGKNFQEKFYSTLNAKASTLQVKTIELWEVIFPTSTSTRHFVDALCSMPNLTELRLCGKNFQEKFYSTLNAKASTLQVKTIELWEVIFPTSTSTRHFVDALCSMPNLTELRLRGKDFQEEFYSSLSAKASTLQVKTIELWEVIFPTSTSTRHFVDALCSMPNLTELRLRGKDFQEEFYSSLSAKASTLQVKTIELWEVIFPTSTSTRHFVDALCSMPNLTELRLRGKDFQEEFYSLLSAKASTLQVKTILLWDIVFPTSTSTYHFVDALCSMPNLTELRLRAKDFQEEFFSTLNAKAPTLQVKTIELWEVIFPTSTSARHFVDALCSMPNLTKLRLRGKDFQEEFYSSLSAKASTLQVKTIELWKVIFPTSTSTRHFVDALCSMPNLTELRLRGKDFQEEFYSSLSAKASTLQVKNIGLSEVIFPTSTSTHHFVDALCSMPNPTGLVLHGKDFQEEFYSSLSAKASTLQVKTIELWEVIFSTSTSTRHFVDALCFMPNLTKLRLRGKDFQEEFYSSLSAKASTLQVKNIGLSEVIFPTSTSTHHFVDALCSMPNPTGLVLHGKDFQEEFYSSLSAKASTLQVKTIELWEVIFSTSTSTRHFVDALCFMPNLTKLRLRGKDFQEEFYSSLSAKASTLQVKTIELWEVIFPTSTSTHHFVDALCSMPNLTKLRLRGKDFQEEFYSSLSAKASTLQVKTIELWEVIFPTSTSTHHFVDALCSMPNLTKLRLRGKDFQEEFYSSLSAKASTLQVKTIELWEVIFPTSTSTRHFVDALCSMPNLTELRLRGKDFQEEFYSSLSAKASTLQVKTILLWDIVFPTSTSTHDFVDALCSMPNLTELRLRGKDFQEEFFSTLKAKAPTLQVKTIELWEVIFPTSTSTRHFVDALCSMPNLTELRLRGKDFQEEFYSSLSAKASTLQVKTIELWEVIFPTSTSTRHFVDALCSMPNLTELRLRGKEFQEEFYSSLSAKASTLQVKTIELWEVIFPTSTSTRHFVDALCSMPNLTELRLRAKDFQEEFYSSLSAKASTLQVKTILLWDIVFPTSTSTHHFVDALCSMPNLTELRLRGKDFQEEFFSTLNAKAPTLQVKTIELWEVIFPTSTSTRHFVDALCSMPNLTELRLRGKDFQEEFYSSLSAKASTLQVKTILLWDIVFPTSTSTHHFVDALCSMPNLTELRLRAKDFQEEFFSTLNAKAPTLQVKTIELWEVIFPTSTSTRHFVDALCSMPNLTELRLRGKDFQEEFYSSLSAKASTLQVKTIELWEVIFPTSTSTPHFVDALCSMPNLTELRLRGKDFQEEFYSSLSAKASTLQVKTILLWDIVFPTSTSTHHFVDALCSMPNLTELRLRAKDFQEEFFSTLNAKAPTLQVKTIELWEVIFPTSTSTRHFVDALCSMPNLTELRLRGKDFQEEFYSSLSAKASTLQVKTILLWDIVFPTSTSTHHFVDALCSMPNLTELRLRAKDFQEEFFSTLNAKAPTLQVKTIELWEVIFPTSTSTRHFVDALCSMPNLTELRLRGKDFQEEFYSSLSAKASTLQVKTIELWEVIFPTSTSTPHFVDALCSMPNLTELRLRGKDFQEEFYSSLSAKASTLQVKTILLWDIVFPTSTSTHHFVDALCSMPNLTELRLRAKDFQEEFFSTLNAKAPTLQVKTIELWEVIFPTSTSTRHFLDALCSMPNLTELRLRAKDFQEEFYSSLSAKASTLQVKTIELWEVIFPTSTSTRHFVDALCSMPNLTELRLRAKDFQEEFYSSLSAKASTLQVKTIELWEVIFPTSTSTRHFVDALCSMPNLTELRLRAKDFQEEFYSSLSAKASTLQVKTILLWDIVFPTSTSTHHFVDALCSMPHLTELRLRGKDFQEELFSTLNAKAPTLQVKTIGLSEVIFPTSTSTHHFVDALCSMPNLTQLVLRGKDFQEEFYSSLNAKASTLQVKTIWLREVIFPTSTSTHHFVDALCSMPNLTQLRLQGKDFQEEFYSTLNTKASTLQVQTF</sequence>
<dbReference type="PROSITE" id="PS50837">
    <property type="entry name" value="NACHT"/>
    <property type="match status" value="1"/>
</dbReference>
<evidence type="ECO:0000259" key="4">
    <source>
        <dbReference type="PROSITE" id="PS50837"/>
    </source>
</evidence>
<keyword evidence="2" id="KW-0067">ATP-binding</keyword>
<dbReference type="OMA" id="WEVIFPT"/>
<dbReference type="InterPro" id="IPR027417">
    <property type="entry name" value="P-loop_NTPase"/>
</dbReference>
<dbReference type="InParanoid" id="A0A7M7SV89"/>
<protein>
    <recommendedName>
        <fullName evidence="4">NACHT domain-containing protein</fullName>
    </recommendedName>
</protein>
<reference evidence="5" key="2">
    <citation type="submission" date="2021-01" db="UniProtKB">
        <authorList>
            <consortium name="EnsemblMetazoa"/>
        </authorList>
    </citation>
    <scope>IDENTIFICATION</scope>
</reference>
<accession>A0A7M7SV89</accession>
<dbReference type="Gene3D" id="3.80.10.10">
    <property type="entry name" value="Ribonuclease Inhibitor"/>
    <property type="match status" value="8"/>
</dbReference>
<proteinExistence type="predicted"/>
<dbReference type="PANTHER" id="PTHR24407:SF14">
    <property type="entry name" value="SIR2-LIKE DOMAIN-CONTAINING PROTEIN"/>
    <property type="match status" value="1"/>
</dbReference>
<evidence type="ECO:0000313" key="5">
    <source>
        <dbReference type="EnsemblMetazoa" id="XP_030833925"/>
    </source>
</evidence>
<dbReference type="KEGG" id="spu:105437006"/>
<dbReference type="Proteomes" id="UP000007110">
    <property type="component" value="Unassembled WGS sequence"/>
</dbReference>
<name>A0A7M7SV89_STRPU</name>
<dbReference type="InterPro" id="IPR032675">
    <property type="entry name" value="LRR_dom_sf"/>
</dbReference>
<dbReference type="GO" id="GO:0005524">
    <property type="term" value="F:ATP binding"/>
    <property type="evidence" value="ECO:0007669"/>
    <property type="project" value="UniProtKB-KW"/>
</dbReference>
<evidence type="ECO:0000256" key="1">
    <source>
        <dbReference type="ARBA" id="ARBA00022741"/>
    </source>
</evidence>
<evidence type="ECO:0000256" key="2">
    <source>
        <dbReference type="ARBA" id="ARBA00022840"/>
    </source>
</evidence>
<dbReference type="SUPFAM" id="SSF52047">
    <property type="entry name" value="RNI-like"/>
    <property type="match status" value="4"/>
</dbReference>